<dbReference type="EMBL" id="CP011859">
    <property type="protein sequence ID" value="AQY21367.1"/>
    <property type="molecule type" value="Genomic_DNA"/>
</dbReference>
<name>A0A1S7DQI2_RIEAN</name>
<evidence type="ECO:0000313" key="3">
    <source>
        <dbReference type="EMBL" id="AQY21367.1"/>
    </source>
</evidence>
<feature type="domain" description="DUF6291" evidence="2">
    <location>
        <begin position="5"/>
        <end position="83"/>
    </location>
</feature>
<dbReference type="AlphaFoldDB" id="A0A1S7DQI2"/>
<feature type="region of interest" description="Disordered" evidence="1">
    <location>
        <begin position="71"/>
        <end position="97"/>
    </location>
</feature>
<protein>
    <recommendedName>
        <fullName evidence="2">DUF6291 domain-containing protein</fullName>
    </recommendedName>
</protein>
<accession>A0A1S7DQI2</accession>
<sequence>MQRESFVFYESWYEILRDERQEVQWEVIRAIMEYVFNNNLIELKPNAKMAFKFIKRDIDRANDKYEEYLEKQRENGKRGGRPKKPKETQKTQAFFEKPTETQKSLNVNVNENVNVNKNVNNNSSYGESEILRIKNFLKTKQQIQMDRLMMQHKISKEDLFLKIDEFVEKKVSWGEVNWPNDSEIAKNFEFWLSKNPNKATPNGRSKRSVF</sequence>
<organism evidence="3 4">
    <name type="scientific">Riemerella anatipestifer</name>
    <name type="common">Moraxella anatipestifer</name>
    <dbReference type="NCBI Taxonomy" id="34085"/>
    <lineage>
        <taxon>Bacteria</taxon>
        <taxon>Pseudomonadati</taxon>
        <taxon>Bacteroidota</taxon>
        <taxon>Flavobacteriia</taxon>
        <taxon>Flavobacteriales</taxon>
        <taxon>Weeksellaceae</taxon>
        <taxon>Riemerella</taxon>
    </lineage>
</organism>
<dbReference type="Proteomes" id="UP000189883">
    <property type="component" value="Chromosome"/>
</dbReference>
<gene>
    <name evidence="3" type="ORF">AB406_0408</name>
</gene>
<evidence type="ECO:0000256" key="1">
    <source>
        <dbReference type="SAM" id="MobiDB-lite"/>
    </source>
</evidence>
<evidence type="ECO:0000259" key="2">
    <source>
        <dbReference type="Pfam" id="PF19808"/>
    </source>
</evidence>
<proteinExistence type="predicted"/>
<dbReference type="Pfam" id="PF19808">
    <property type="entry name" value="DUF6291"/>
    <property type="match status" value="1"/>
</dbReference>
<evidence type="ECO:0000313" key="4">
    <source>
        <dbReference type="Proteomes" id="UP000189883"/>
    </source>
</evidence>
<reference evidence="3 4" key="1">
    <citation type="submission" date="2015-06" db="EMBL/GenBank/DDBJ databases">
        <title>R. anatipestifer strain HXb2 is the most virulent strain so far, and the genome sequence would help us uncover the pathogenesis.</title>
        <authorList>
            <person name="Hu Q."/>
            <person name="Qi J."/>
            <person name="Bo H."/>
            <person name="Liu G."/>
            <person name="Tao M."/>
            <person name="Ding Y."/>
            <person name="Xue Y."/>
        </authorList>
    </citation>
    <scope>NUCLEOTIDE SEQUENCE [LARGE SCALE GENOMIC DNA]</scope>
    <source>
        <strain evidence="3 4">HXb2</strain>
    </source>
</reference>
<dbReference type="RefSeq" id="WP_079206608.1">
    <property type="nucleotide sequence ID" value="NZ_CP011859.1"/>
</dbReference>
<dbReference type="InterPro" id="IPR046258">
    <property type="entry name" value="DUF6291"/>
</dbReference>